<accession>A0ABW6GB43</accession>
<keyword evidence="2" id="KW-1185">Reference proteome</keyword>
<protein>
    <submittedName>
        <fullName evidence="1">Uncharacterized protein</fullName>
    </submittedName>
</protein>
<dbReference type="Proteomes" id="UP001598673">
    <property type="component" value="Unassembled WGS sequence"/>
</dbReference>
<evidence type="ECO:0000313" key="2">
    <source>
        <dbReference type="Proteomes" id="UP001598673"/>
    </source>
</evidence>
<proteinExistence type="predicted"/>
<dbReference type="RefSeq" id="WP_258936206.1">
    <property type="nucleotide sequence ID" value="NZ_JANBBF010000008.1"/>
</dbReference>
<evidence type="ECO:0000313" key="1">
    <source>
        <dbReference type="EMBL" id="MFD6796433.1"/>
    </source>
</evidence>
<organism evidence="1 2">
    <name type="scientific">Prauserella salsuginis</name>
    <dbReference type="NCBI Taxonomy" id="387889"/>
    <lineage>
        <taxon>Bacteria</taxon>
        <taxon>Bacillati</taxon>
        <taxon>Actinomycetota</taxon>
        <taxon>Actinomycetes</taxon>
        <taxon>Pseudonocardiales</taxon>
        <taxon>Pseudonocardiaceae</taxon>
        <taxon>Prauserella</taxon>
        <taxon>Prauserella salsuginis group</taxon>
    </lineage>
</organism>
<reference evidence="1 2" key="1">
    <citation type="submission" date="2024-09" db="EMBL/GenBank/DDBJ databases">
        <title>The Natural Products Discovery Center: Release of the First 8490 Sequenced Strains for Exploring Actinobacteria Biosynthetic Diversity.</title>
        <authorList>
            <person name="Kalkreuter E."/>
            <person name="Kautsar S.A."/>
            <person name="Yang D."/>
            <person name="Bader C.D."/>
            <person name="Teijaro C.N."/>
            <person name="Fluegel L."/>
            <person name="Davis C.M."/>
            <person name="Simpson J.R."/>
            <person name="Lauterbach L."/>
            <person name="Steele A.D."/>
            <person name="Gui C."/>
            <person name="Meng S."/>
            <person name="Li G."/>
            <person name="Viehrig K."/>
            <person name="Ye F."/>
            <person name="Su P."/>
            <person name="Kiefer A.F."/>
            <person name="Nichols A."/>
            <person name="Cepeda A.J."/>
            <person name="Yan W."/>
            <person name="Fan B."/>
            <person name="Jiang Y."/>
            <person name="Adhikari A."/>
            <person name="Zheng C.-J."/>
            <person name="Schuster L."/>
            <person name="Cowan T.M."/>
            <person name="Smanski M.J."/>
            <person name="Chevrette M.G."/>
            <person name="De Carvalho L.P.S."/>
            <person name="Shen B."/>
        </authorList>
    </citation>
    <scope>NUCLEOTIDE SEQUENCE [LARGE SCALE GENOMIC DNA]</scope>
    <source>
        <strain evidence="1 2">NPDC060353</strain>
    </source>
</reference>
<gene>
    <name evidence="1" type="ORF">ACFWGY_24170</name>
</gene>
<name>A0ABW6GB43_9PSEU</name>
<sequence length="94" mass="10556">MRRNLRNLIVIRLAQPAAVDHCFPQRCAEAGISTWKSAGAFPLVDRGQLAFFALSTECLWDWDDYVEMMAEICKTIRWAEGADEPGRIGNVLDG</sequence>
<dbReference type="EMBL" id="JBHXCV010000021">
    <property type="protein sequence ID" value="MFD6796433.1"/>
    <property type="molecule type" value="Genomic_DNA"/>
</dbReference>
<comment type="caution">
    <text evidence="1">The sequence shown here is derived from an EMBL/GenBank/DDBJ whole genome shotgun (WGS) entry which is preliminary data.</text>
</comment>